<evidence type="ECO:0000256" key="1">
    <source>
        <dbReference type="SAM" id="Phobius"/>
    </source>
</evidence>
<feature type="transmembrane region" description="Helical" evidence="1">
    <location>
        <begin position="134"/>
        <end position="155"/>
    </location>
</feature>
<feature type="transmembrane region" description="Helical" evidence="1">
    <location>
        <begin position="21"/>
        <end position="40"/>
    </location>
</feature>
<name>A0A1B1K1G2_RHOOP</name>
<evidence type="ECO:0000313" key="2">
    <source>
        <dbReference type="EMBL" id="ANS26432.1"/>
    </source>
</evidence>
<feature type="transmembrane region" description="Helical" evidence="1">
    <location>
        <begin position="161"/>
        <end position="179"/>
    </location>
</feature>
<reference evidence="2 3" key="1">
    <citation type="submission" date="2014-07" db="EMBL/GenBank/DDBJ databases">
        <authorList>
            <person name="Zhang J.E."/>
            <person name="Yang H."/>
            <person name="Guo J."/>
            <person name="Deng Z."/>
            <person name="Luo H."/>
            <person name="Luo M."/>
            <person name="Zhao B."/>
        </authorList>
    </citation>
    <scope>NUCLEOTIDE SEQUENCE [LARGE SCALE GENOMIC DNA]</scope>
    <source>
        <strain evidence="2 3">1CP</strain>
    </source>
</reference>
<dbReference type="AlphaFoldDB" id="A0A1B1K1G2"/>
<accession>A0A1B1K1G2</accession>
<organism evidence="2 3">
    <name type="scientific">Rhodococcus opacus</name>
    <name type="common">Nocardia opaca</name>
    <dbReference type="NCBI Taxonomy" id="37919"/>
    <lineage>
        <taxon>Bacteria</taxon>
        <taxon>Bacillati</taxon>
        <taxon>Actinomycetota</taxon>
        <taxon>Actinomycetes</taxon>
        <taxon>Mycobacteriales</taxon>
        <taxon>Nocardiaceae</taxon>
        <taxon>Rhodococcus</taxon>
    </lineage>
</organism>
<protein>
    <submittedName>
        <fullName evidence="2">Putative membrane protein</fullName>
    </submittedName>
</protein>
<feature type="transmembrane region" description="Helical" evidence="1">
    <location>
        <begin position="101"/>
        <end position="122"/>
    </location>
</feature>
<keyword evidence="1" id="KW-1133">Transmembrane helix</keyword>
<dbReference type="EMBL" id="CP009111">
    <property type="protein sequence ID" value="ANS26432.1"/>
    <property type="molecule type" value="Genomic_DNA"/>
</dbReference>
<dbReference type="Proteomes" id="UP000186108">
    <property type="component" value="Chromosome"/>
</dbReference>
<keyword evidence="1" id="KW-0472">Membrane</keyword>
<proteinExistence type="predicted"/>
<sequence>MRRLSSGMIAGVSNSARTRDGLLIVVLFCVASIFGAAAAWEPRLFVVAFVVTVGTVLIDFLPEIQKSPLWGNGFGYAYKPINTGRALSDKSENLQCYAHNFYLWLLVKAGPVGFLLFLVPIARVLVAALRGSGHVALTTGALAAGLLAVSFVAPMPLGSPTAVLLGLVTGACAGSIPVYGRNGSRWTRNGMSQSRDFEKTNNVRVQTI</sequence>
<gene>
    <name evidence="2" type="ORF">R1CP_08560</name>
</gene>
<keyword evidence="1" id="KW-0812">Transmembrane</keyword>
<evidence type="ECO:0000313" key="3">
    <source>
        <dbReference type="Proteomes" id="UP000186108"/>
    </source>
</evidence>